<dbReference type="InterPro" id="IPR035969">
    <property type="entry name" value="Rab-GAP_TBC_sf"/>
</dbReference>
<feature type="domain" description="Rab-GAP TBC" evidence="2">
    <location>
        <begin position="543"/>
        <end position="747"/>
    </location>
</feature>
<sequence length="936" mass="100975">MESGSLKRPESLVVNVDPELGVSHSCWLGPEPEDVAIKNGLLAISEALGSEGLLDFPRRKTGTPLLMRQGFFERLLKSGALLQDCAVSDVCAAEADVKRLSLVQLLAIRCRHRDSSAAGSARSKMSFLANVDKYAMSLLEQRLFSEEELSDADTTLAMRHVVLMYSAHRLINGDPGMPSSDWWLFALRGRNLFLHIPTVKLTAAPEGLVLCCRSHSGPDPRDPRRFRVWRWLALLVQESADWEVEDLVPVDTKPRKSRARLVPVVPEKTVVASTDPEEPFGDFDVECLLDEFEDATRQETTPTSAGPLSDGFSSPGLPKDDDSDGAFDDFFDELLSDAFGSPVPVGDCCPPDEDVVEDHEEETAVLDLPQCPPSRGVADQGTVEHVPDTPVQSAPDPPPSDETGPPRDLAEARLRVELQLFYVQHKETGKLANIPKITRKYCGDGLPDLWAQLASKYSMPPPLAVQWLAKSMPPLVLSQWPAGSIPEAARRAVERVNAGCPAVSGSEEVPLDLGVGARITSVLEAAVEALDVDAVQALGFTGCPDPALRPRLWRTLLGVGGSDEQMVARRTDYAQLSASLEDAMAETLADGEGDVGRIRAALEADPRSAWPDDAFLTRTDVSAAIVNIITRWCAMRNSRYIVGSNDIAALILWVMAGGGATLGEAEADAFWCFTVVMGDSEYVGDSAEQVRRIASLLVAYDRPVADLLSSHGLKDLPPSRLSAALFTRAGFSIEGCAQLWDSLLSDHRRFEFSDHVVVTLLMLNRGDLLGQESQTGVAETLIAAPRRADVPALVRSACAVCAFERRLLDSSAMCYPPRQSASRGRMSMASFDKFATLAPALEAASKHFSHASRAATAQISEASEAASSLWAKAPQFWGSIRHSATSAAKSASAAASAALEAVKAQEAEAQAPPRRQTDEANRLRSLDQSAAVAPTA</sequence>
<dbReference type="PANTHER" id="PTHR22957">
    <property type="entry name" value="TBC1 DOMAIN FAMILY MEMBER GTPASE-ACTIVATING PROTEIN"/>
    <property type="match status" value="1"/>
</dbReference>
<feature type="region of interest" description="Disordered" evidence="1">
    <location>
        <begin position="341"/>
        <end position="407"/>
    </location>
</feature>
<dbReference type="Gene3D" id="1.10.472.80">
    <property type="entry name" value="Ypt/Rab-GAP domain of gyp1p, domain 3"/>
    <property type="match status" value="1"/>
</dbReference>
<feature type="region of interest" description="Disordered" evidence="1">
    <location>
        <begin position="904"/>
        <end position="936"/>
    </location>
</feature>
<dbReference type="InterPro" id="IPR000195">
    <property type="entry name" value="Rab-GAP-TBC_dom"/>
</dbReference>
<accession>A0A7S0ZYI7</accession>
<dbReference type="EMBL" id="HBFQ01015970">
    <property type="protein sequence ID" value="CAD8836741.1"/>
    <property type="molecule type" value="Transcribed_RNA"/>
</dbReference>
<name>A0A7S0ZYI7_NOCSC</name>
<dbReference type="PROSITE" id="PS50086">
    <property type="entry name" value="TBC_RABGAP"/>
    <property type="match status" value="1"/>
</dbReference>
<reference evidence="3" key="1">
    <citation type="submission" date="2021-01" db="EMBL/GenBank/DDBJ databases">
        <authorList>
            <person name="Corre E."/>
            <person name="Pelletier E."/>
            <person name="Niang G."/>
            <person name="Scheremetjew M."/>
            <person name="Finn R."/>
            <person name="Kale V."/>
            <person name="Holt S."/>
            <person name="Cochrane G."/>
            <person name="Meng A."/>
            <person name="Brown T."/>
            <person name="Cohen L."/>
        </authorList>
    </citation>
    <scope>NUCLEOTIDE SEQUENCE</scope>
</reference>
<dbReference type="SUPFAM" id="SSF47923">
    <property type="entry name" value="Ypt/Rab-GAP domain of gyp1p"/>
    <property type="match status" value="2"/>
</dbReference>
<feature type="region of interest" description="Disordered" evidence="1">
    <location>
        <begin position="296"/>
        <end position="328"/>
    </location>
</feature>
<dbReference type="AlphaFoldDB" id="A0A7S0ZYI7"/>
<dbReference type="GO" id="GO:0005096">
    <property type="term" value="F:GTPase activator activity"/>
    <property type="evidence" value="ECO:0007669"/>
    <property type="project" value="TreeGrafter"/>
</dbReference>
<dbReference type="Gene3D" id="1.10.8.270">
    <property type="entry name" value="putative rabgap domain of human tbc1 domain family member 14 like domains"/>
    <property type="match status" value="1"/>
</dbReference>
<protein>
    <recommendedName>
        <fullName evidence="2">Rab-GAP TBC domain-containing protein</fullName>
    </recommendedName>
</protein>
<gene>
    <name evidence="3" type="ORF">NSCI0253_LOCUS11089</name>
</gene>
<feature type="compositionally biased region" description="Basic and acidic residues" evidence="1">
    <location>
        <begin position="915"/>
        <end position="925"/>
    </location>
</feature>
<feature type="compositionally biased region" description="Acidic residues" evidence="1">
    <location>
        <begin position="350"/>
        <end position="364"/>
    </location>
</feature>
<proteinExistence type="predicted"/>
<evidence type="ECO:0000259" key="2">
    <source>
        <dbReference type="PROSITE" id="PS50086"/>
    </source>
</evidence>
<organism evidence="3">
    <name type="scientific">Noctiluca scintillans</name>
    <name type="common">Sea sparkle</name>
    <name type="synonym">Red tide dinoflagellate</name>
    <dbReference type="NCBI Taxonomy" id="2966"/>
    <lineage>
        <taxon>Eukaryota</taxon>
        <taxon>Sar</taxon>
        <taxon>Alveolata</taxon>
        <taxon>Dinophyceae</taxon>
        <taxon>Noctilucales</taxon>
        <taxon>Noctilucaceae</taxon>
        <taxon>Noctiluca</taxon>
    </lineage>
</organism>
<evidence type="ECO:0000313" key="3">
    <source>
        <dbReference type="EMBL" id="CAD8836741.1"/>
    </source>
</evidence>
<evidence type="ECO:0000256" key="1">
    <source>
        <dbReference type="SAM" id="MobiDB-lite"/>
    </source>
</evidence>
<dbReference type="Pfam" id="PF00566">
    <property type="entry name" value="RabGAP-TBC"/>
    <property type="match status" value="1"/>
</dbReference>